<dbReference type="PATRIC" id="fig|80878.5.peg.978"/>
<dbReference type="AlphaFoldDB" id="A0A0D7KEH1"/>
<comment type="caution">
    <text evidence="1">The sequence shown here is derived from an EMBL/GenBank/DDBJ whole genome shotgun (WGS) entry which is preliminary data.</text>
</comment>
<accession>A0A0D7KEH1</accession>
<dbReference type="Proteomes" id="UP000032566">
    <property type="component" value="Unassembled WGS sequence"/>
</dbReference>
<protein>
    <submittedName>
        <fullName evidence="1">Uncharacterized protein</fullName>
    </submittedName>
</protein>
<name>A0A0D7KEH1_9BURK</name>
<dbReference type="STRING" id="80878.RP29_00915"/>
<reference evidence="1 2" key="1">
    <citation type="submission" date="2014-12" db="EMBL/GenBank/DDBJ databases">
        <title>Isolation of bacteria from lake water.</title>
        <authorList>
            <person name="Sheng K.-Y."/>
            <person name="Chin P.-S."/>
            <person name="Chan K.-G."/>
            <person name="Tan G.S."/>
        </authorList>
    </citation>
    <scope>NUCLEOTIDE SEQUENCE [LARGE SCALE GENOMIC DNA]</scope>
    <source>
        <strain evidence="1 2">KY4</strain>
    </source>
</reference>
<organism evidence="1 2">
    <name type="scientific">Acidovorax temperans</name>
    <dbReference type="NCBI Taxonomy" id="80878"/>
    <lineage>
        <taxon>Bacteria</taxon>
        <taxon>Pseudomonadati</taxon>
        <taxon>Pseudomonadota</taxon>
        <taxon>Betaproteobacteria</taxon>
        <taxon>Burkholderiales</taxon>
        <taxon>Comamonadaceae</taxon>
        <taxon>Acidovorax</taxon>
    </lineage>
</organism>
<keyword evidence="2" id="KW-1185">Reference proteome</keyword>
<sequence length="74" mass="8481">MDYTQGRYNVYDEWGNWIGRIDGDEFVRTPGANGQLLYRLEEDEFYDMNGGFMGHISNGQVVVAGVKRFVILAE</sequence>
<evidence type="ECO:0000313" key="1">
    <source>
        <dbReference type="EMBL" id="KJA12454.1"/>
    </source>
</evidence>
<proteinExistence type="predicted"/>
<dbReference type="EMBL" id="JXYQ01000002">
    <property type="protein sequence ID" value="KJA12454.1"/>
    <property type="molecule type" value="Genomic_DNA"/>
</dbReference>
<evidence type="ECO:0000313" key="2">
    <source>
        <dbReference type="Proteomes" id="UP000032566"/>
    </source>
</evidence>
<gene>
    <name evidence="1" type="ORF">RP29_00915</name>
</gene>
<dbReference type="RefSeq" id="WP_044394888.1">
    <property type="nucleotide sequence ID" value="NZ_JXYQ01000002.1"/>
</dbReference>